<proteinExistence type="predicted"/>
<reference evidence="5" key="1">
    <citation type="journal article" date="2021" name="Environ. Microbiol.">
        <title>Genomic characterization of three novel Desulfobacterota classes expand the metabolic and phylogenetic diversity of the phylum.</title>
        <authorList>
            <person name="Murphy C.L."/>
            <person name="Biggerstaff J."/>
            <person name="Eichhorn A."/>
            <person name="Ewing E."/>
            <person name="Shahan R."/>
            <person name="Soriano D."/>
            <person name="Stewart S."/>
            <person name="VanMol K."/>
            <person name="Walker R."/>
            <person name="Walters P."/>
            <person name="Elshahed M.S."/>
            <person name="Youssef N.H."/>
        </authorList>
    </citation>
    <scope>NUCLEOTIDE SEQUENCE</scope>
    <source>
        <strain evidence="5">Zod_Metabat.24</strain>
    </source>
</reference>
<dbReference type="AlphaFoldDB" id="A0A9D8PMC9"/>
<evidence type="ECO:0000313" key="5">
    <source>
        <dbReference type="EMBL" id="MBN1572284.1"/>
    </source>
</evidence>
<feature type="domain" description="Tyrosine specific protein phosphatases" evidence="4">
    <location>
        <begin position="62"/>
        <end position="118"/>
    </location>
</feature>
<accession>A0A9D8PMC9</accession>
<dbReference type="PROSITE" id="PS50056">
    <property type="entry name" value="TYR_PHOSPHATASE_2"/>
    <property type="match status" value="1"/>
</dbReference>
<evidence type="ECO:0000313" key="6">
    <source>
        <dbReference type="Proteomes" id="UP000809273"/>
    </source>
</evidence>
<evidence type="ECO:0000256" key="2">
    <source>
        <dbReference type="ARBA" id="ARBA00022912"/>
    </source>
</evidence>
<evidence type="ECO:0000256" key="1">
    <source>
        <dbReference type="ARBA" id="ARBA00022801"/>
    </source>
</evidence>
<dbReference type="InterPro" id="IPR029021">
    <property type="entry name" value="Prot-tyrosine_phosphatase-like"/>
</dbReference>
<dbReference type="SMART" id="SM00195">
    <property type="entry name" value="DSPc"/>
    <property type="match status" value="1"/>
</dbReference>
<evidence type="ECO:0000259" key="4">
    <source>
        <dbReference type="PROSITE" id="PS50056"/>
    </source>
</evidence>
<protein>
    <submittedName>
        <fullName evidence="5">Dual specificity protein phosphatase family protein</fullName>
    </submittedName>
</protein>
<dbReference type="PANTHER" id="PTHR10159">
    <property type="entry name" value="DUAL SPECIFICITY PROTEIN PHOSPHATASE"/>
    <property type="match status" value="1"/>
</dbReference>
<evidence type="ECO:0000259" key="3">
    <source>
        <dbReference type="PROSITE" id="PS50054"/>
    </source>
</evidence>
<dbReference type="InterPro" id="IPR000387">
    <property type="entry name" value="Tyr_Pase_dom"/>
</dbReference>
<reference evidence="5" key="2">
    <citation type="submission" date="2021-01" db="EMBL/GenBank/DDBJ databases">
        <authorList>
            <person name="Hahn C.R."/>
            <person name="Youssef N.H."/>
            <person name="Elshahed M."/>
        </authorList>
    </citation>
    <scope>NUCLEOTIDE SEQUENCE</scope>
    <source>
        <strain evidence="5">Zod_Metabat.24</strain>
    </source>
</reference>
<dbReference type="GO" id="GO:0004721">
    <property type="term" value="F:phosphoprotein phosphatase activity"/>
    <property type="evidence" value="ECO:0007669"/>
    <property type="project" value="UniProtKB-KW"/>
</dbReference>
<dbReference type="SUPFAM" id="SSF52799">
    <property type="entry name" value="(Phosphotyrosine protein) phosphatases II"/>
    <property type="match status" value="1"/>
</dbReference>
<dbReference type="PROSITE" id="PS00383">
    <property type="entry name" value="TYR_PHOSPHATASE_1"/>
    <property type="match status" value="1"/>
</dbReference>
<sequence length="152" mass="17347">MDFILDRLAIGDLSDAKNEQILKDSGITAILNVAQEAHLEPDLDYFDYYKVNIDDGQAMDLSHIGDAVDFIHTRIRHGKVLVHCLMGVSRSSTIVLCYLHECGFSLRNAMDLVKRKRPDAQPHVALYNSVQEYYLKKEREIAQERVAKRNSV</sequence>
<feature type="domain" description="Tyrosine-protein phosphatase" evidence="3">
    <location>
        <begin position="1"/>
        <end position="139"/>
    </location>
</feature>
<dbReference type="PROSITE" id="PS50054">
    <property type="entry name" value="TYR_PHOSPHATASE_DUAL"/>
    <property type="match status" value="1"/>
</dbReference>
<dbReference type="Pfam" id="PF00782">
    <property type="entry name" value="DSPc"/>
    <property type="match status" value="1"/>
</dbReference>
<dbReference type="CDD" id="cd14498">
    <property type="entry name" value="DSP"/>
    <property type="match status" value="1"/>
</dbReference>
<dbReference type="GO" id="GO:0005737">
    <property type="term" value="C:cytoplasm"/>
    <property type="evidence" value="ECO:0007669"/>
    <property type="project" value="TreeGrafter"/>
</dbReference>
<keyword evidence="2" id="KW-0904">Protein phosphatase</keyword>
<dbReference type="PANTHER" id="PTHR10159:SF519">
    <property type="entry name" value="DUAL SPECIFICITY PROTEIN PHOSPHATASE MPK3"/>
    <property type="match status" value="1"/>
</dbReference>
<dbReference type="InterPro" id="IPR020422">
    <property type="entry name" value="TYR_PHOSPHATASE_DUAL_dom"/>
</dbReference>
<comment type="caution">
    <text evidence="5">The sequence shown here is derived from an EMBL/GenBank/DDBJ whole genome shotgun (WGS) entry which is preliminary data.</text>
</comment>
<keyword evidence="1" id="KW-0378">Hydrolase</keyword>
<dbReference type="InterPro" id="IPR016130">
    <property type="entry name" value="Tyr_Pase_AS"/>
</dbReference>
<dbReference type="Proteomes" id="UP000809273">
    <property type="component" value="Unassembled WGS sequence"/>
</dbReference>
<dbReference type="InterPro" id="IPR000340">
    <property type="entry name" value="Dual-sp_phosphatase_cat-dom"/>
</dbReference>
<dbReference type="Gene3D" id="3.90.190.10">
    <property type="entry name" value="Protein tyrosine phosphatase superfamily"/>
    <property type="match status" value="1"/>
</dbReference>
<organism evidence="5 6">
    <name type="scientific">Candidatus Zymogenus saltonus</name>
    <dbReference type="NCBI Taxonomy" id="2844893"/>
    <lineage>
        <taxon>Bacteria</taxon>
        <taxon>Deltaproteobacteria</taxon>
        <taxon>Candidatus Zymogenia</taxon>
        <taxon>Candidatus Zymogeniales</taxon>
        <taxon>Candidatus Zymogenaceae</taxon>
        <taxon>Candidatus Zymogenus</taxon>
    </lineage>
</organism>
<gene>
    <name evidence="5" type="ORF">JW984_03715</name>
</gene>
<dbReference type="EMBL" id="JAFGIX010000019">
    <property type="protein sequence ID" value="MBN1572284.1"/>
    <property type="molecule type" value="Genomic_DNA"/>
</dbReference>
<name>A0A9D8PMC9_9DELT</name>